<sequence>MRRRTALRVAASASVGLSTAGCLGGEQGSPDRTLTTTTDCPPKDAPATTCGGEFEVTG</sequence>
<organism evidence="2 3">
    <name type="scientific">Halorussus limi</name>
    <dbReference type="NCBI Taxonomy" id="2938695"/>
    <lineage>
        <taxon>Archaea</taxon>
        <taxon>Methanobacteriati</taxon>
        <taxon>Methanobacteriota</taxon>
        <taxon>Stenosarchaea group</taxon>
        <taxon>Halobacteria</taxon>
        <taxon>Halobacteriales</taxon>
        <taxon>Haladaptataceae</taxon>
        <taxon>Halorussus</taxon>
    </lineage>
</organism>
<proteinExistence type="predicted"/>
<gene>
    <name evidence="2" type="ORF">M0R89_05815</name>
</gene>
<dbReference type="KEGG" id="halx:M0R89_05815"/>
<dbReference type="AlphaFoldDB" id="A0A8U0HXY6"/>
<evidence type="ECO:0000313" key="3">
    <source>
        <dbReference type="Proteomes" id="UP000830729"/>
    </source>
</evidence>
<keyword evidence="3" id="KW-1185">Reference proteome</keyword>
<accession>A0A8U0HXY6</accession>
<feature type="region of interest" description="Disordered" evidence="1">
    <location>
        <begin position="19"/>
        <end position="58"/>
    </location>
</feature>
<name>A0A8U0HXY6_9EURY</name>
<reference evidence="2 3" key="1">
    <citation type="submission" date="2022-04" db="EMBL/GenBank/DDBJ databases">
        <title>Diverse halophilic archaea isolated from saline environments.</title>
        <authorList>
            <person name="Cui H.-L."/>
        </authorList>
    </citation>
    <scope>NUCLEOTIDE SEQUENCE [LARGE SCALE GENOMIC DNA]</scope>
    <source>
        <strain evidence="2 3">XZYJT49</strain>
    </source>
</reference>
<protein>
    <submittedName>
        <fullName evidence="2">Uncharacterized protein</fullName>
    </submittedName>
</protein>
<dbReference type="PROSITE" id="PS51257">
    <property type="entry name" value="PROKAR_LIPOPROTEIN"/>
    <property type="match status" value="1"/>
</dbReference>
<dbReference type="GeneID" id="72184696"/>
<evidence type="ECO:0000313" key="2">
    <source>
        <dbReference type="EMBL" id="UPV75581.1"/>
    </source>
</evidence>
<dbReference type="Proteomes" id="UP000830729">
    <property type="component" value="Chromosome"/>
</dbReference>
<evidence type="ECO:0000256" key="1">
    <source>
        <dbReference type="SAM" id="MobiDB-lite"/>
    </source>
</evidence>
<feature type="compositionally biased region" description="Polar residues" evidence="1">
    <location>
        <begin position="30"/>
        <end position="39"/>
    </location>
</feature>
<dbReference type="EMBL" id="CP096659">
    <property type="protein sequence ID" value="UPV75581.1"/>
    <property type="molecule type" value="Genomic_DNA"/>
</dbReference>
<dbReference type="RefSeq" id="WP_248651619.1">
    <property type="nucleotide sequence ID" value="NZ_CP096659.1"/>
</dbReference>